<accession>A0A1F6TGH6</accession>
<proteinExistence type="inferred from homology"/>
<feature type="domain" description="ABC transporter" evidence="8">
    <location>
        <begin position="4"/>
        <end position="234"/>
    </location>
</feature>
<dbReference type="SMART" id="SM00382">
    <property type="entry name" value="AAA"/>
    <property type="match status" value="1"/>
</dbReference>
<evidence type="ECO:0000256" key="7">
    <source>
        <dbReference type="RuleBase" id="RU364083"/>
    </source>
</evidence>
<dbReference type="Pfam" id="PF00005">
    <property type="entry name" value="ABC_tran"/>
    <property type="match status" value="1"/>
</dbReference>
<dbReference type="Gene3D" id="2.40.50.100">
    <property type="match status" value="1"/>
</dbReference>
<gene>
    <name evidence="7" type="primary">potA</name>
    <name evidence="9" type="ORF">A2V92_05445</name>
</gene>
<comment type="subunit">
    <text evidence="7">The complex is composed of two ATP-binding proteins (PotA), two transmembrane proteins (PotB and PotC) and a solute-binding protein (PotD).</text>
</comment>
<dbReference type="Gene3D" id="3.40.50.300">
    <property type="entry name" value="P-loop containing nucleotide triphosphate hydrolases"/>
    <property type="match status" value="1"/>
</dbReference>
<dbReference type="InterPro" id="IPR008995">
    <property type="entry name" value="Mo/tungstate-bd_C_term_dom"/>
</dbReference>
<dbReference type="NCBIfam" id="TIGR01187">
    <property type="entry name" value="potA"/>
    <property type="match status" value="1"/>
</dbReference>
<dbReference type="PANTHER" id="PTHR42781">
    <property type="entry name" value="SPERMIDINE/PUTRESCINE IMPORT ATP-BINDING PROTEIN POTA"/>
    <property type="match status" value="1"/>
</dbReference>
<dbReference type="GO" id="GO:0016887">
    <property type="term" value="F:ATP hydrolysis activity"/>
    <property type="evidence" value="ECO:0007669"/>
    <property type="project" value="InterPro"/>
</dbReference>
<evidence type="ECO:0000256" key="4">
    <source>
        <dbReference type="ARBA" id="ARBA00022840"/>
    </source>
</evidence>
<dbReference type="FunFam" id="3.40.50.300:FF:000133">
    <property type="entry name" value="Spermidine/putrescine import ATP-binding protein PotA"/>
    <property type="match status" value="1"/>
</dbReference>
<dbReference type="GO" id="GO:0043190">
    <property type="term" value="C:ATP-binding cassette (ABC) transporter complex"/>
    <property type="evidence" value="ECO:0007669"/>
    <property type="project" value="InterPro"/>
</dbReference>
<dbReference type="PANTHER" id="PTHR42781:SF4">
    <property type="entry name" value="SPERMIDINE_PUTRESCINE IMPORT ATP-BINDING PROTEIN POTA"/>
    <property type="match status" value="1"/>
</dbReference>
<reference evidence="9 10" key="1">
    <citation type="journal article" date="2016" name="Nat. Commun.">
        <title>Thousands of microbial genomes shed light on interconnected biogeochemical processes in an aquifer system.</title>
        <authorList>
            <person name="Anantharaman K."/>
            <person name="Brown C.T."/>
            <person name="Hug L.A."/>
            <person name="Sharon I."/>
            <person name="Castelle C.J."/>
            <person name="Probst A.J."/>
            <person name="Thomas B.C."/>
            <person name="Singh A."/>
            <person name="Wilkins M.J."/>
            <person name="Karaoz U."/>
            <person name="Brodie E.L."/>
            <person name="Williams K.H."/>
            <person name="Hubbard S.S."/>
            <person name="Banfield J.F."/>
        </authorList>
    </citation>
    <scope>NUCLEOTIDE SEQUENCE [LARGE SCALE GENOMIC DNA]</scope>
</reference>
<dbReference type="SUPFAM" id="SSF50331">
    <property type="entry name" value="MOP-like"/>
    <property type="match status" value="1"/>
</dbReference>
<dbReference type="EC" id="7.6.2.11" evidence="7"/>
<evidence type="ECO:0000256" key="2">
    <source>
        <dbReference type="ARBA" id="ARBA00022475"/>
    </source>
</evidence>
<evidence type="ECO:0000259" key="8">
    <source>
        <dbReference type="PROSITE" id="PS50893"/>
    </source>
</evidence>
<comment type="catalytic activity">
    <reaction evidence="7">
        <text>ATP + H2O + polyamine-[polyamine-binding protein]Side 1 = ADP + phosphate + polyamineSide 2 + [polyamine-binding protein]Side 1.</text>
        <dbReference type="EC" id="7.6.2.11"/>
    </reaction>
</comment>
<evidence type="ECO:0000256" key="6">
    <source>
        <dbReference type="ARBA" id="ARBA00023136"/>
    </source>
</evidence>
<dbReference type="GO" id="GO:0005524">
    <property type="term" value="F:ATP binding"/>
    <property type="evidence" value="ECO:0007669"/>
    <property type="project" value="UniProtKB-KW"/>
</dbReference>
<dbReference type="PROSITE" id="PS00211">
    <property type="entry name" value="ABC_TRANSPORTER_1"/>
    <property type="match status" value="1"/>
</dbReference>
<dbReference type="AlphaFoldDB" id="A0A1F6TGH6"/>
<dbReference type="GO" id="GO:0015847">
    <property type="term" value="P:putrescine transport"/>
    <property type="evidence" value="ECO:0007669"/>
    <property type="project" value="UniProtKB-ARBA"/>
</dbReference>
<comment type="similarity">
    <text evidence="7">Belongs to the ABC transporter superfamily. Spermidine/putrescine importer (TC 3.A.1.11.1) family.</text>
</comment>
<dbReference type="InterPro" id="IPR017871">
    <property type="entry name" value="ABC_transporter-like_CS"/>
</dbReference>
<evidence type="ECO:0000256" key="1">
    <source>
        <dbReference type="ARBA" id="ARBA00022448"/>
    </source>
</evidence>
<evidence type="ECO:0000256" key="3">
    <source>
        <dbReference type="ARBA" id="ARBA00022741"/>
    </source>
</evidence>
<dbReference type="InterPro" id="IPR005893">
    <property type="entry name" value="PotA-like"/>
</dbReference>
<dbReference type="Pfam" id="PF08402">
    <property type="entry name" value="TOBE_2"/>
    <property type="match status" value="1"/>
</dbReference>
<keyword evidence="2 7" id="KW-1003">Cell membrane</keyword>
<dbReference type="PROSITE" id="PS50893">
    <property type="entry name" value="ABC_TRANSPORTER_2"/>
    <property type="match status" value="1"/>
</dbReference>
<comment type="function">
    <text evidence="7">Part of the ABC transporter complex PotABCD involved in spermidine/putrescine import. Responsible for energy coupling to the transport system.</text>
</comment>
<dbReference type="EMBL" id="MFST01000065">
    <property type="protein sequence ID" value="OGI44222.1"/>
    <property type="molecule type" value="Genomic_DNA"/>
</dbReference>
<organism evidence="9 10">
    <name type="scientific">Candidatus Muproteobacteria bacterium RBG_16_65_31</name>
    <dbReference type="NCBI Taxonomy" id="1817759"/>
    <lineage>
        <taxon>Bacteria</taxon>
        <taxon>Pseudomonadati</taxon>
        <taxon>Pseudomonadota</taxon>
        <taxon>Candidatus Muproteobacteria</taxon>
    </lineage>
</organism>
<dbReference type="Proteomes" id="UP000179344">
    <property type="component" value="Unassembled WGS sequence"/>
</dbReference>
<dbReference type="InterPro" id="IPR003593">
    <property type="entry name" value="AAA+_ATPase"/>
</dbReference>
<comment type="caution">
    <text evidence="9">The sequence shown here is derived from an EMBL/GenBank/DDBJ whole genome shotgun (WGS) entry which is preliminary data.</text>
</comment>
<dbReference type="InterPro" id="IPR013611">
    <property type="entry name" value="Transp-assoc_OB_typ2"/>
</dbReference>
<dbReference type="GO" id="GO:0015417">
    <property type="term" value="F:ABC-type polyamine transporter activity"/>
    <property type="evidence" value="ECO:0007669"/>
    <property type="project" value="UniProtKB-EC"/>
</dbReference>
<keyword evidence="4 7" id="KW-0067">ATP-binding</keyword>
<dbReference type="InterPro" id="IPR050093">
    <property type="entry name" value="ABC_SmlMolc_Importer"/>
</dbReference>
<protein>
    <recommendedName>
        <fullName evidence="7">Spermidine/putrescine import ATP-binding protein PotA</fullName>
        <ecNumber evidence="7">7.6.2.11</ecNumber>
    </recommendedName>
</protein>
<dbReference type="SUPFAM" id="SSF52540">
    <property type="entry name" value="P-loop containing nucleoside triphosphate hydrolases"/>
    <property type="match status" value="1"/>
</dbReference>
<keyword evidence="6 7" id="KW-0472">Membrane</keyword>
<evidence type="ECO:0000313" key="10">
    <source>
        <dbReference type="Proteomes" id="UP000179344"/>
    </source>
</evidence>
<keyword evidence="3 7" id="KW-0547">Nucleotide-binding</keyword>
<dbReference type="InterPro" id="IPR027417">
    <property type="entry name" value="P-loop_NTPase"/>
</dbReference>
<sequence length="322" mass="35378">MSYVELEGVTKLYGETRALDVERLGIEEGEFFALVGPSGSGKTTLLRLIAGFTEPTSGTILIAGKTVQHLPPYKRDIGMVFQNYALFPHMSVYENVAFGLKVRHLPQAETEARVKELLDLVRLPGMEARRPQQLSGGQQQRVALARSLVTRPRLLLLDEPLGALDKKLRTAMQVELRQIQREVGITTAFVTHDQEEALTLSDRIAVINEGKVVQLGPPADVYEHPATRFVADFLGQSNFLSGSVLSHEAGRLRVSTPTGLDIFARSDRALATNTNVTLAVRPEKIRLSAARPDSANAFVAEIVHIVYLGTSITYHLKLSEGT</sequence>
<keyword evidence="1 7" id="KW-0813">Transport</keyword>
<evidence type="ECO:0000313" key="9">
    <source>
        <dbReference type="EMBL" id="OGI44222.1"/>
    </source>
</evidence>
<name>A0A1F6TGH6_9PROT</name>
<keyword evidence="5 7" id="KW-1278">Translocase</keyword>
<dbReference type="InterPro" id="IPR003439">
    <property type="entry name" value="ABC_transporter-like_ATP-bd"/>
</dbReference>
<evidence type="ECO:0000256" key="5">
    <source>
        <dbReference type="ARBA" id="ARBA00022967"/>
    </source>
</evidence>
<feature type="non-terminal residue" evidence="9">
    <location>
        <position position="322"/>
    </location>
</feature>